<dbReference type="SUPFAM" id="SSF103263">
    <property type="entry name" value="Chorismate synthase, AroC"/>
    <property type="match status" value="1"/>
</dbReference>
<keyword evidence="4 7" id="KW-0028">Amino-acid biosynthesis</keyword>
<comment type="catalytic activity">
    <reaction evidence="7 8">
        <text>5-O-(1-carboxyvinyl)-3-phosphoshikimate = chorismate + phosphate</text>
        <dbReference type="Rhea" id="RHEA:21020"/>
        <dbReference type="ChEBI" id="CHEBI:29748"/>
        <dbReference type="ChEBI" id="CHEBI:43474"/>
        <dbReference type="ChEBI" id="CHEBI:57701"/>
        <dbReference type="EC" id="4.2.3.5"/>
    </reaction>
</comment>
<dbReference type="UniPathway" id="UPA00053">
    <property type="reaction ID" value="UER00090"/>
</dbReference>
<evidence type="ECO:0000256" key="6">
    <source>
        <dbReference type="ARBA" id="ARBA00023239"/>
    </source>
</evidence>
<keyword evidence="7" id="KW-0288">FMN</keyword>
<protein>
    <recommendedName>
        <fullName evidence="3 7">Chorismate synthase</fullName>
        <shortName evidence="7">CS</shortName>
        <ecNumber evidence="3 7">4.2.3.5</ecNumber>
    </recommendedName>
    <alternativeName>
        <fullName evidence="7">5-enolpyruvylshikimate-3-phosphate phospholyase</fullName>
    </alternativeName>
</protein>
<dbReference type="GO" id="GO:0009423">
    <property type="term" value="P:chorismate biosynthetic process"/>
    <property type="evidence" value="ECO:0007669"/>
    <property type="project" value="UniProtKB-UniRule"/>
</dbReference>
<comment type="caution">
    <text evidence="9">The sequence shown here is derived from an EMBL/GenBank/DDBJ whole genome shotgun (WGS) entry which is preliminary data.</text>
</comment>
<dbReference type="InterPro" id="IPR000453">
    <property type="entry name" value="Chorismate_synth"/>
</dbReference>
<evidence type="ECO:0000256" key="2">
    <source>
        <dbReference type="ARBA" id="ARBA00008014"/>
    </source>
</evidence>
<dbReference type="CDD" id="cd07304">
    <property type="entry name" value="Chorismate_synthase"/>
    <property type="match status" value="1"/>
</dbReference>
<dbReference type="HAMAP" id="MF_00300">
    <property type="entry name" value="Chorismate_synth"/>
    <property type="match status" value="1"/>
</dbReference>
<comment type="pathway">
    <text evidence="1 7 8">Metabolic intermediate biosynthesis; chorismate biosynthesis; chorismate from D-erythrose 4-phosphate and phosphoenolpyruvate: step 7/7.</text>
</comment>
<comment type="similarity">
    <text evidence="2 7 8">Belongs to the chorismate synthase family.</text>
</comment>
<dbReference type="PROSITE" id="PS00789">
    <property type="entry name" value="CHORISMATE_SYNTHASE_3"/>
    <property type="match status" value="1"/>
</dbReference>
<sequence>MGGNTFGRLFRVTTWGESHGKALGAVIDGCPPGIKLNEDEINKELSLRIPKSNGLSTSRKEEDRCEILSGVFEGKTIGTPISILINNRDVDSSSYEKIKNVFRPGHADYTYFKKYGVYDYRGGGRASGRETAGRVAAGAIARVVLKNEIKHFELLSYTKSIGGIVSPEVDNRSLKREDIIKDRLWTTDKTISKKMTEKILEAKSKGESVGGVVEIVARGVPLGLGEPVFDKLEADIGKGLLSIGAVKGVEFGGGFNLSGLSGSESNDQIDSKGFLTNRAGGIVGGISNGEDIVVRVAVKPIPSIAKEQKTIDIEGNERSIKIEGRHDPCAIPRINPVCEAMVAITLLDHLLIQKSIEGFK</sequence>
<accession>A0A150JBK5</accession>
<dbReference type="PATRIC" id="fig|1706433.3.peg.987"/>
<evidence type="ECO:0000256" key="3">
    <source>
        <dbReference type="ARBA" id="ARBA00013036"/>
    </source>
</evidence>
<dbReference type="EMBL" id="LNJE01000011">
    <property type="protein sequence ID" value="KYC57484.1"/>
    <property type="molecule type" value="Genomic_DNA"/>
</dbReference>
<keyword evidence="5 7" id="KW-0057">Aromatic amino acid biosynthesis</keyword>
<feature type="binding site" evidence="7">
    <location>
        <begin position="125"/>
        <end position="127"/>
    </location>
    <ligand>
        <name>FMN</name>
        <dbReference type="ChEBI" id="CHEBI:58210"/>
    </ligand>
</feature>
<dbReference type="NCBIfam" id="TIGR00033">
    <property type="entry name" value="aroC"/>
    <property type="match status" value="1"/>
</dbReference>
<dbReference type="Pfam" id="PF01264">
    <property type="entry name" value="Chorismate_synt"/>
    <property type="match status" value="1"/>
</dbReference>
<dbReference type="PROSITE" id="PS00788">
    <property type="entry name" value="CHORISMATE_SYNTHASE_2"/>
    <property type="match status" value="1"/>
</dbReference>
<comment type="cofactor">
    <cofactor evidence="7 8">
        <name>FMNH2</name>
        <dbReference type="ChEBI" id="CHEBI:57618"/>
    </cofactor>
    <text evidence="7 8">Reduced FMN (FMNH(2)).</text>
</comment>
<proteinExistence type="inferred from homology"/>
<dbReference type="EC" id="4.2.3.5" evidence="3 7"/>
<reference evidence="9 11" key="1">
    <citation type="journal article" date="2016" name="ISME J.">
        <title>Chasing the elusive Euryarchaeota class WSA2: genomes reveal a uniquely fastidious methyl-reducing methanogen.</title>
        <authorList>
            <person name="Nobu M.K."/>
            <person name="Narihiro T."/>
            <person name="Kuroda K."/>
            <person name="Mei R."/>
            <person name="Liu W.T."/>
        </authorList>
    </citation>
    <scope>NUCLEOTIDE SEQUENCE [LARGE SCALE GENOMIC DNA]</scope>
    <source>
        <strain evidence="9">ADurb1013_Bin02101</strain>
        <strain evidence="10">ADurb1213_Bin02801</strain>
    </source>
</reference>
<accession>A0A150JJ91</accession>
<keyword evidence="7" id="KW-0521">NADP</keyword>
<keyword evidence="7" id="KW-0285">Flavoprotein</keyword>
<evidence type="ECO:0000256" key="1">
    <source>
        <dbReference type="ARBA" id="ARBA00005044"/>
    </source>
</evidence>
<gene>
    <name evidence="7" type="primary">aroC</name>
    <name evidence="9" type="ORF">AN188_00987</name>
    <name evidence="10" type="ORF">APG09_01011</name>
</gene>
<feature type="binding site" evidence="7">
    <location>
        <position position="284"/>
    </location>
    <ligand>
        <name>FMN</name>
        <dbReference type="ChEBI" id="CHEBI:58210"/>
    </ligand>
</feature>
<dbReference type="PATRIC" id="fig|1706435.3.peg.1004"/>
<dbReference type="InterPro" id="IPR035904">
    <property type="entry name" value="Chorismate_synth_AroC_sf"/>
</dbReference>
<accession>A0A150JKS9</accession>
<dbReference type="EMBL" id="LNJB01000011">
    <property type="protein sequence ID" value="KYC54596.1"/>
    <property type="molecule type" value="Genomic_DNA"/>
</dbReference>
<evidence type="ECO:0000256" key="5">
    <source>
        <dbReference type="ARBA" id="ARBA00023141"/>
    </source>
</evidence>
<evidence type="ECO:0000256" key="8">
    <source>
        <dbReference type="RuleBase" id="RU000605"/>
    </source>
</evidence>
<evidence type="ECO:0000256" key="4">
    <source>
        <dbReference type="ARBA" id="ARBA00022605"/>
    </source>
</evidence>
<comment type="function">
    <text evidence="7">Catalyzes the anti-1,4-elimination of the C-3 phosphate and the C-6 proR hydrogen from 5-enolpyruvylshikimate-3-phosphate (EPSP) to yield chorismate, which is the branch point compound that serves as the starting substrate for the three terminal pathways of aromatic amino acid biosynthesis. This reaction introduces a second double bond into the aromatic ring system.</text>
</comment>
<dbReference type="GO" id="GO:0005829">
    <property type="term" value="C:cytosol"/>
    <property type="evidence" value="ECO:0007669"/>
    <property type="project" value="TreeGrafter"/>
</dbReference>
<evidence type="ECO:0000256" key="7">
    <source>
        <dbReference type="HAMAP-Rule" id="MF_00300"/>
    </source>
</evidence>
<dbReference type="NCBIfam" id="NF003793">
    <property type="entry name" value="PRK05382.1"/>
    <property type="match status" value="1"/>
</dbReference>
<dbReference type="PROSITE" id="PS00787">
    <property type="entry name" value="CHORISMATE_SYNTHASE_1"/>
    <property type="match status" value="1"/>
</dbReference>
<feature type="binding site" evidence="7">
    <location>
        <position position="325"/>
    </location>
    <ligand>
        <name>FMN</name>
        <dbReference type="ChEBI" id="CHEBI:58210"/>
    </ligand>
</feature>
<dbReference type="GO" id="GO:0010181">
    <property type="term" value="F:FMN binding"/>
    <property type="evidence" value="ECO:0007669"/>
    <property type="project" value="TreeGrafter"/>
</dbReference>
<dbReference type="AlphaFoldDB" id="A0A150JJ91"/>
<dbReference type="InterPro" id="IPR020541">
    <property type="entry name" value="Chorismate_synthase_CS"/>
</dbReference>
<dbReference type="PANTHER" id="PTHR21085">
    <property type="entry name" value="CHORISMATE SYNTHASE"/>
    <property type="match status" value="1"/>
</dbReference>
<dbReference type="Gene3D" id="3.60.150.10">
    <property type="entry name" value="Chorismate synthase AroC"/>
    <property type="match status" value="1"/>
</dbReference>
<dbReference type="GO" id="GO:0009073">
    <property type="term" value="P:aromatic amino acid family biosynthetic process"/>
    <property type="evidence" value="ECO:0007669"/>
    <property type="project" value="UniProtKB-KW"/>
</dbReference>
<feature type="binding site" evidence="7">
    <location>
        <begin position="299"/>
        <end position="303"/>
    </location>
    <ligand>
        <name>FMN</name>
        <dbReference type="ChEBI" id="CHEBI:58210"/>
    </ligand>
</feature>
<organism evidence="9 11">
    <name type="scientific">Candidatus Methanofastidiosum methylothiophilum</name>
    <dbReference type="NCBI Taxonomy" id="1705564"/>
    <lineage>
        <taxon>Archaea</taxon>
        <taxon>Methanobacteriati</taxon>
        <taxon>Methanobacteriota</taxon>
        <taxon>Stenosarchaea group</taxon>
        <taxon>Candidatus Methanofastidiosia</taxon>
        <taxon>Candidatus Methanofastidiosales</taxon>
        <taxon>Candidatus Methanofastidiosaceae</taxon>
        <taxon>Candidatus Methanofastidiosum</taxon>
    </lineage>
</organism>
<dbReference type="GO" id="GO:0008652">
    <property type="term" value="P:amino acid biosynthetic process"/>
    <property type="evidence" value="ECO:0007669"/>
    <property type="project" value="UniProtKB-KW"/>
</dbReference>
<keyword evidence="7" id="KW-0274">FAD</keyword>
<feature type="binding site" evidence="7">
    <location>
        <position position="48"/>
    </location>
    <ligand>
        <name>NADP(+)</name>
        <dbReference type="ChEBI" id="CHEBI:58349"/>
    </ligand>
</feature>
<name>A0A150JJ91_9EURY</name>
<evidence type="ECO:0000313" key="10">
    <source>
        <dbReference type="EMBL" id="KYC57484.1"/>
    </source>
</evidence>
<comment type="caution">
    <text evidence="7">Lacks conserved residue(s) required for the propagation of feature annotation.</text>
</comment>
<dbReference type="PANTHER" id="PTHR21085:SF0">
    <property type="entry name" value="CHORISMATE SYNTHASE"/>
    <property type="match status" value="1"/>
</dbReference>
<keyword evidence="6 7" id="KW-0456">Lyase</keyword>
<dbReference type="PIRSF" id="PIRSF001456">
    <property type="entry name" value="Chorismate_synth"/>
    <property type="match status" value="1"/>
</dbReference>
<dbReference type="Proteomes" id="UP000092420">
    <property type="component" value="Unassembled WGS sequence"/>
</dbReference>
<dbReference type="GO" id="GO:0004107">
    <property type="term" value="F:chorismate synthase activity"/>
    <property type="evidence" value="ECO:0007669"/>
    <property type="project" value="UniProtKB-UniRule"/>
</dbReference>
<evidence type="ECO:0000313" key="11">
    <source>
        <dbReference type="Proteomes" id="UP000092420"/>
    </source>
</evidence>
<evidence type="ECO:0000313" key="9">
    <source>
        <dbReference type="EMBL" id="KYC54596.1"/>
    </source>
</evidence>